<evidence type="ECO:0000313" key="2">
    <source>
        <dbReference type="EMBL" id="SDS01183.1"/>
    </source>
</evidence>
<dbReference type="AlphaFoldDB" id="A0A1H1NQJ7"/>
<evidence type="ECO:0000256" key="1">
    <source>
        <dbReference type="SAM" id="Phobius"/>
    </source>
</evidence>
<feature type="transmembrane region" description="Helical" evidence="1">
    <location>
        <begin position="6"/>
        <end position="25"/>
    </location>
</feature>
<name>A0A1H1NQJ7_9FLAO</name>
<keyword evidence="1" id="KW-0812">Transmembrane</keyword>
<organism evidence="2 3">
    <name type="scientific">Christiangramia echinicola</name>
    <dbReference type="NCBI Taxonomy" id="279359"/>
    <lineage>
        <taxon>Bacteria</taxon>
        <taxon>Pseudomonadati</taxon>
        <taxon>Bacteroidota</taxon>
        <taxon>Flavobacteriia</taxon>
        <taxon>Flavobacteriales</taxon>
        <taxon>Flavobacteriaceae</taxon>
        <taxon>Christiangramia</taxon>
    </lineage>
</organism>
<reference evidence="2 3" key="1">
    <citation type="submission" date="2016-10" db="EMBL/GenBank/DDBJ databases">
        <authorList>
            <person name="Varghese N."/>
            <person name="Submissions S."/>
        </authorList>
    </citation>
    <scope>NUCLEOTIDE SEQUENCE [LARGE SCALE GENOMIC DNA]</scope>
    <source>
        <strain evidence="2 3">Mar_2010_102</strain>
    </source>
</reference>
<accession>A0A1H1NQJ7</accession>
<dbReference type="STRING" id="1250231.SAMN04488552_1817"/>
<keyword evidence="1" id="KW-0472">Membrane</keyword>
<dbReference type="RefSeq" id="WP_089662117.1">
    <property type="nucleotide sequence ID" value="NZ_LT629745.1"/>
</dbReference>
<evidence type="ECO:0008006" key="4">
    <source>
        <dbReference type="Google" id="ProtNLM"/>
    </source>
</evidence>
<evidence type="ECO:0000313" key="3">
    <source>
        <dbReference type="Proteomes" id="UP000198858"/>
    </source>
</evidence>
<protein>
    <recommendedName>
        <fullName evidence="4">FixH protein</fullName>
    </recommendedName>
</protein>
<keyword evidence="1" id="KW-1133">Transmembrane helix</keyword>
<dbReference type="Proteomes" id="UP000198858">
    <property type="component" value="Chromosome I"/>
</dbReference>
<dbReference type="Pfam" id="PF05751">
    <property type="entry name" value="FixH"/>
    <property type="match status" value="1"/>
</dbReference>
<dbReference type="EMBL" id="LT629745">
    <property type="protein sequence ID" value="SDS01183.1"/>
    <property type="molecule type" value="Genomic_DNA"/>
</dbReference>
<proteinExistence type="predicted"/>
<gene>
    <name evidence="2" type="ORF">SAMN04488552_1817</name>
</gene>
<dbReference type="InterPro" id="IPR008620">
    <property type="entry name" value="FixH"/>
</dbReference>
<keyword evidence="3" id="KW-1185">Reference proteome</keyword>
<sequence>MKINWGTGLVIGMVAFITFIMYFVVTMMSSSEFDHDLVVEDYYKAELHYQEDIDAEENALALDGKVRVEKRGSKLVVFFPEVIDLKKMDGDVNLYRPSNKKLDFSISFSEIKNREFEIPEDLLVKGRWNVKVTWKNDDKDYLFKKEIIY</sequence>